<comment type="caution">
    <text evidence="22">The sequence shown here is derived from an EMBL/GenBank/DDBJ whole genome shotgun (WGS) entry which is preliminary data.</text>
</comment>
<dbReference type="InterPro" id="IPR013098">
    <property type="entry name" value="Ig_I-set"/>
</dbReference>
<evidence type="ECO:0000313" key="23">
    <source>
        <dbReference type="Proteomes" id="UP000796761"/>
    </source>
</evidence>
<evidence type="ECO:0000256" key="11">
    <source>
        <dbReference type="ARBA" id="ARBA00023170"/>
    </source>
</evidence>
<keyword evidence="8" id="KW-0297">G-protein coupled receptor</keyword>
<evidence type="ECO:0000256" key="4">
    <source>
        <dbReference type="ARBA" id="ARBA00022692"/>
    </source>
</evidence>
<dbReference type="GO" id="GO:0098978">
    <property type="term" value="C:glutamatergic synapse"/>
    <property type="evidence" value="ECO:0007669"/>
    <property type="project" value="TreeGrafter"/>
</dbReference>
<feature type="transmembrane region" description="Helical" evidence="16">
    <location>
        <begin position="757"/>
        <end position="778"/>
    </location>
</feature>
<evidence type="ECO:0000259" key="19">
    <source>
        <dbReference type="PROSITE" id="PS50227"/>
    </source>
</evidence>
<dbReference type="Pfam" id="PF07679">
    <property type="entry name" value="I-set"/>
    <property type="match status" value="1"/>
</dbReference>
<dbReference type="InterPro" id="IPR000203">
    <property type="entry name" value="GPS"/>
</dbReference>
<dbReference type="SMART" id="SM00409">
    <property type="entry name" value="IG"/>
    <property type="match status" value="1"/>
</dbReference>
<dbReference type="Gene3D" id="4.10.1240.10">
    <property type="entry name" value="GPCR, family 2, extracellular hormone receptor domain"/>
    <property type="match status" value="1"/>
</dbReference>
<dbReference type="GO" id="GO:0014069">
    <property type="term" value="C:postsynaptic density"/>
    <property type="evidence" value="ECO:0007669"/>
    <property type="project" value="TreeGrafter"/>
</dbReference>
<dbReference type="FunFam" id="3.80.10.10:FF:000287">
    <property type="entry name" value="adhesion G protein-coupled receptor A3"/>
    <property type="match status" value="1"/>
</dbReference>
<evidence type="ECO:0000256" key="12">
    <source>
        <dbReference type="ARBA" id="ARBA00023180"/>
    </source>
</evidence>
<dbReference type="InterPro" id="IPR007110">
    <property type="entry name" value="Ig-like_dom"/>
</dbReference>
<comment type="similarity">
    <text evidence="2">Belongs to the G-protein coupled receptor 2 family. Adhesion G-protein coupled receptor (ADGR) subfamily.</text>
</comment>
<keyword evidence="5 17" id="KW-0732">Signal</keyword>
<evidence type="ECO:0000256" key="2">
    <source>
        <dbReference type="ARBA" id="ARBA00007343"/>
    </source>
</evidence>
<dbReference type="Gene3D" id="3.80.10.10">
    <property type="entry name" value="Ribonuclease Inhibitor"/>
    <property type="match status" value="1"/>
</dbReference>
<dbReference type="PROSITE" id="PS50227">
    <property type="entry name" value="G_PROTEIN_RECEP_F2_3"/>
    <property type="match status" value="1"/>
</dbReference>
<proteinExistence type="inferred from homology"/>
<evidence type="ECO:0000259" key="21">
    <source>
        <dbReference type="PROSITE" id="PS50835"/>
    </source>
</evidence>
<name>A0A8K1GUF2_9PASS</name>
<dbReference type="PANTHER" id="PTHR45930">
    <property type="entry name" value="G-PROTEIN COUPLED RECEPTOR 124-LIKE PROTEIN"/>
    <property type="match status" value="1"/>
</dbReference>
<dbReference type="GO" id="GO:0007166">
    <property type="term" value="P:cell surface receptor signaling pathway"/>
    <property type="evidence" value="ECO:0007669"/>
    <property type="project" value="InterPro"/>
</dbReference>
<keyword evidence="23" id="KW-1185">Reference proteome</keyword>
<dbReference type="InterPro" id="IPR046338">
    <property type="entry name" value="GAIN_dom_sf"/>
</dbReference>
<feature type="transmembrane region" description="Helical" evidence="16">
    <location>
        <begin position="912"/>
        <end position="935"/>
    </location>
</feature>
<evidence type="ECO:0008006" key="24">
    <source>
        <dbReference type="Google" id="ProtNLM"/>
    </source>
</evidence>
<keyword evidence="11" id="KW-0675">Receptor</keyword>
<feature type="domain" description="G-protein coupled receptors family 2 profile 1" evidence="19">
    <location>
        <begin position="312"/>
        <end position="406"/>
    </location>
</feature>
<protein>
    <recommendedName>
        <fullName evidence="24">Adhesion G protein-coupled receptor A3</fullName>
    </recommendedName>
</protein>
<evidence type="ECO:0000256" key="16">
    <source>
        <dbReference type="SAM" id="Phobius"/>
    </source>
</evidence>
<evidence type="ECO:0000256" key="3">
    <source>
        <dbReference type="ARBA" id="ARBA00022614"/>
    </source>
</evidence>
<dbReference type="PROSITE" id="PS51450">
    <property type="entry name" value="LRR"/>
    <property type="match status" value="2"/>
</dbReference>
<keyword evidence="7 16" id="KW-1133">Transmembrane helix</keyword>
<feature type="signal peptide" evidence="17">
    <location>
        <begin position="1"/>
        <end position="20"/>
    </location>
</feature>
<dbReference type="SMART" id="SM00303">
    <property type="entry name" value="GPS"/>
    <property type="match status" value="1"/>
</dbReference>
<dbReference type="SUPFAM" id="SSF52058">
    <property type="entry name" value="L domain-like"/>
    <property type="match status" value="1"/>
</dbReference>
<feature type="domain" description="GAIN-B" evidence="18">
    <location>
        <begin position="576"/>
        <end position="744"/>
    </location>
</feature>
<evidence type="ECO:0000256" key="7">
    <source>
        <dbReference type="ARBA" id="ARBA00022989"/>
    </source>
</evidence>
<dbReference type="InterPro" id="IPR000483">
    <property type="entry name" value="Cys-rich_flank_reg_C"/>
</dbReference>
<dbReference type="PANTHER" id="PTHR45930:SF3">
    <property type="entry name" value="ADHESION G PROTEIN-COUPLED RECEPTOR A1"/>
    <property type="match status" value="1"/>
</dbReference>
<accession>A0A8K1GUF2</accession>
<feature type="transmembrane region" description="Helical" evidence="16">
    <location>
        <begin position="1025"/>
        <end position="1044"/>
    </location>
</feature>
<dbReference type="InterPro" id="IPR032675">
    <property type="entry name" value="LRR_dom_sf"/>
</dbReference>
<dbReference type="InterPro" id="IPR051963">
    <property type="entry name" value="Adhesion_GPCR_A"/>
</dbReference>
<keyword evidence="10" id="KW-1015">Disulfide bond</keyword>
<evidence type="ECO:0000256" key="15">
    <source>
        <dbReference type="SAM" id="MobiDB-lite"/>
    </source>
</evidence>
<feature type="transmembrane region" description="Helical" evidence="16">
    <location>
        <begin position="998"/>
        <end position="1019"/>
    </location>
</feature>
<dbReference type="Gene3D" id="1.20.1070.10">
    <property type="entry name" value="Rhodopsin 7-helix transmembrane proteins"/>
    <property type="match status" value="1"/>
</dbReference>
<sequence length="1309" mass="145846">MRGLCPRLCLLAAALGLCGGSRNCPDLIVDRCLCAAERAKGPGRPALRIKVVCTGGDLVETLQPAVLPNRTVSLILSNNKILWLKNGSFFGLRSLERLDLKNNLISTIEPGAFYGLSELKRLDLSNNRIGCLTPEMFVGLNNLHKLNLSGNIFSTLMNGLFSELLALKALHFNTDSLICDCNLKWVLQWARNASVRIAEETVCAYPSALHGLSLYNLKENQLICAGPLELPLFELIPSQRQVVFHGDRLPFQCTATYVDNTTQVHWYHAGRRVETDEESGIFVEDSIIHDCCLITRELILSSIDIDATGDWECLVKNSYGNSTKQVEIVVLETAAPYCPAERIINNKGDFRWPKTLAGITAYQPCLQYSFKSVGFHNGAEEAKAWRKCNRTGRWDEENYSECPYSQEITQVLHAFSQMHINLTTVLEFSRQLTAYTRGASLFADKMDVIYLAYIMEKLIVFVDEVEDIGDALIEIASNMMLVDDHVLWMAQKEDKACTRIVRCVEQIASQILSSKTQVISKVSRNIALEAFMIKPSSFTGMTCTAYQKISANSDKSVTLDLGRWEANHNPDLYLNFKCNTGSLDGSLVNSSTRVSTIMNNAVAVASVHLPQSVFSQSSAWQSVDNSTCKLQFIVFRNGKLFPSTGNSSNLADDGKRRTVATPAVFAKIDGCSFGNLTSPLTIGLRHFARGVDPIAAFWDFDLLDGHGGWWGEGCHIISSAGNITTIQSTHFSNFAVLMDFKTVLSFPQYPGEFLHPVVYACTAVMLLCLFASIITYIVHHSTIRISRKGWHMLLNFCFHTALTFAVFAGGINRIKYPIICQAVGIVLHYSTLSTMLWIGVTARNIYKQVTKKPQPCQNSDQPSYPKQPLLRFYLISGGVPFIICGITAATNINNYGIEGNAPYCWMAWEPSLGAFYGPVAFIVLVTCVYFLCTYVQLKRHPERKYELKEKTEDPQRMPSTDMGHGHITDSVSVPQATCPMISSSLLENEHSFKAQLRAAAFTLFLFTATWTFGALAVSQGHFLDMIFSCLYGAFCVTLGLFILIHHCAKRDDVWHCWWSCCPSKRNTYSVQVNVRPKVNVNGDTQVHAPCLQESPCPNKSAVFNHPAASHCKLTNLQAVQNHVNCLSPVTPCCAKMHCDQLLDDEAHIHVHNEGTFRPNMHIHRCLKSRTKPRYFSRHRSAGEREYAYHIPSSIEGSIHSSHTDSPHSTHESQSGHRRACCSKSDPYPTVNQPESSDASTVIYSCGKMPDSDTVHHPAHFEMHPRTQSLPFNTTNHNGILKGNMHEAMIYSSDSTGNIKTGPWKNETTV</sequence>
<dbReference type="SMART" id="SM00369">
    <property type="entry name" value="LRR_TYP"/>
    <property type="match status" value="4"/>
</dbReference>
<keyword evidence="4 16" id="KW-0812">Transmembrane</keyword>
<dbReference type="CDD" id="cd16000">
    <property type="entry name" value="7tmB2_GPR123"/>
    <property type="match status" value="1"/>
</dbReference>
<keyword evidence="3" id="KW-0433">Leucine-rich repeat</keyword>
<feature type="domain" description="Ig-like" evidence="21">
    <location>
        <begin position="231"/>
        <end position="329"/>
    </location>
</feature>
<dbReference type="SUPFAM" id="SSF111418">
    <property type="entry name" value="Hormone receptor domain"/>
    <property type="match status" value="1"/>
</dbReference>
<dbReference type="InterPro" id="IPR013783">
    <property type="entry name" value="Ig-like_fold"/>
</dbReference>
<gene>
    <name evidence="22" type="ORF">HGM15179_001535</name>
</gene>
<dbReference type="Pfam" id="PF26588">
    <property type="entry name" value="GAIN_ADGRA3"/>
    <property type="match status" value="1"/>
</dbReference>
<evidence type="ECO:0000256" key="9">
    <source>
        <dbReference type="ARBA" id="ARBA00023136"/>
    </source>
</evidence>
<feature type="chain" id="PRO_5035460733" description="Adhesion G protein-coupled receptor A3" evidence="17">
    <location>
        <begin position="21"/>
        <end position="1309"/>
    </location>
</feature>
<evidence type="ECO:0000256" key="8">
    <source>
        <dbReference type="ARBA" id="ARBA00023040"/>
    </source>
</evidence>
<evidence type="ECO:0000256" key="13">
    <source>
        <dbReference type="ARBA" id="ARBA00023224"/>
    </source>
</evidence>
<dbReference type="SMART" id="SM00082">
    <property type="entry name" value="LRRCT"/>
    <property type="match status" value="1"/>
</dbReference>
<evidence type="ECO:0000256" key="10">
    <source>
        <dbReference type="ARBA" id="ARBA00023157"/>
    </source>
</evidence>
<comment type="subcellular location">
    <subcellularLocation>
        <location evidence="1">Membrane</location>
        <topology evidence="1">Multi-pass membrane protein</topology>
    </subcellularLocation>
</comment>
<dbReference type="PROSITE" id="PS00650">
    <property type="entry name" value="G_PROTEIN_RECEP_F2_2"/>
    <property type="match status" value="1"/>
</dbReference>
<dbReference type="Gene3D" id="2.60.220.50">
    <property type="match status" value="1"/>
</dbReference>
<dbReference type="PROSITE" id="PS50221">
    <property type="entry name" value="GAIN_B"/>
    <property type="match status" value="1"/>
</dbReference>
<evidence type="ECO:0000256" key="5">
    <source>
        <dbReference type="ARBA" id="ARBA00022729"/>
    </source>
</evidence>
<keyword evidence="13" id="KW-0807">Transducer</keyword>
<keyword evidence="9 16" id="KW-0472">Membrane</keyword>
<feature type="transmembrane region" description="Helical" evidence="16">
    <location>
        <begin position="790"/>
        <end position="810"/>
    </location>
</feature>
<dbReference type="GO" id="GO:0004930">
    <property type="term" value="F:G protein-coupled receptor activity"/>
    <property type="evidence" value="ECO:0007669"/>
    <property type="project" value="UniProtKB-KW"/>
</dbReference>
<dbReference type="OrthoDB" id="10031018at2759"/>
<reference evidence="22" key="1">
    <citation type="submission" date="2019-04" db="EMBL/GenBank/DDBJ databases">
        <title>Genome assembly of Zosterops borbonicus 15179.</title>
        <authorList>
            <person name="Leroy T."/>
            <person name="Anselmetti Y."/>
            <person name="Tilak M.-K."/>
            <person name="Nabholz B."/>
        </authorList>
    </citation>
    <scope>NUCLEOTIDE SEQUENCE</scope>
    <source>
        <strain evidence="22">HGM_15179</strain>
        <tissue evidence="22">Muscle</tissue>
    </source>
</reference>
<evidence type="ECO:0000256" key="17">
    <source>
        <dbReference type="SAM" id="SignalP"/>
    </source>
</evidence>
<feature type="compositionally biased region" description="Polar residues" evidence="15">
    <location>
        <begin position="1229"/>
        <end position="1238"/>
    </location>
</feature>
<evidence type="ECO:0000256" key="1">
    <source>
        <dbReference type="ARBA" id="ARBA00004141"/>
    </source>
</evidence>
<feature type="transmembrane region" description="Helical" evidence="16">
    <location>
        <begin position="816"/>
        <end position="838"/>
    </location>
</feature>
<evidence type="ECO:0000313" key="22">
    <source>
        <dbReference type="EMBL" id="TRZ25476.1"/>
    </source>
</evidence>
<feature type="compositionally biased region" description="Basic and acidic residues" evidence="15">
    <location>
        <begin position="1201"/>
        <end position="1214"/>
    </location>
</feature>
<dbReference type="SUPFAM" id="SSF48726">
    <property type="entry name" value="Immunoglobulin"/>
    <property type="match status" value="1"/>
</dbReference>
<evidence type="ECO:0000259" key="18">
    <source>
        <dbReference type="PROSITE" id="PS50221"/>
    </source>
</evidence>
<dbReference type="InterPro" id="IPR003591">
    <property type="entry name" value="Leu-rich_rpt_typical-subtyp"/>
</dbReference>
<dbReference type="InterPro" id="IPR036445">
    <property type="entry name" value="GPCR_2_extracell_dom_sf"/>
</dbReference>
<dbReference type="InterPro" id="IPR001611">
    <property type="entry name" value="Leu-rich_rpt"/>
</dbReference>
<dbReference type="PROSITE" id="PS50261">
    <property type="entry name" value="G_PROTEIN_RECEP_F2_4"/>
    <property type="match status" value="1"/>
</dbReference>
<feature type="region of interest" description="Disordered" evidence="15">
    <location>
        <begin position="1195"/>
        <end position="1238"/>
    </location>
</feature>
<feature type="transmembrane region" description="Helical" evidence="16">
    <location>
        <begin position="872"/>
        <end position="892"/>
    </location>
</feature>
<feature type="domain" description="G-protein coupled receptors family 2 profile 2" evidence="20">
    <location>
        <begin position="754"/>
        <end position="1050"/>
    </location>
</feature>
<dbReference type="Pfam" id="PF00002">
    <property type="entry name" value="7tm_2"/>
    <property type="match status" value="1"/>
</dbReference>
<dbReference type="GO" id="GO:0005886">
    <property type="term" value="C:plasma membrane"/>
    <property type="evidence" value="ECO:0007669"/>
    <property type="project" value="TreeGrafter"/>
</dbReference>
<dbReference type="InterPro" id="IPR017983">
    <property type="entry name" value="GPCR_2_secretin-like_CS"/>
</dbReference>
<dbReference type="Pfam" id="PF13855">
    <property type="entry name" value="LRR_8"/>
    <property type="match status" value="1"/>
</dbReference>
<dbReference type="InterPro" id="IPR058808">
    <property type="entry name" value="GAIN_ADGRA2/3"/>
</dbReference>
<dbReference type="Pfam" id="PF01825">
    <property type="entry name" value="GPS"/>
    <property type="match status" value="1"/>
</dbReference>
<dbReference type="PROSITE" id="PS50835">
    <property type="entry name" value="IG_LIKE"/>
    <property type="match status" value="1"/>
</dbReference>
<dbReference type="InterPro" id="IPR017981">
    <property type="entry name" value="GPCR_2-like_7TM"/>
</dbReference>
<dbReference type="InterPro" id="IPR000832">
    <property type="entry name" value="GPCR_2_secretin-like"/>
</dbReference>
<dbReference type="Proteomes" id="UP000796761">
    <property type="component" value="Unassembled WGS sequence"/>
</dbReference>
<dbReference type="InterPro" id="IPR036179">
    <property type="entry name" value="Ig-like_dom_sf"/>
</dbReference>
<evidence type="ECO:0000259" key="20">
    <source>
        <dbReference type="PROSITE" id="PS50261"/>
    </source>
</evidence>
<dbReference type="InterPro" id="IPR003599">
    <property type="entry name" value="Ig_sub"/>
</dbReference>
<keyword evidence="6" id="KW-0677">Repeat</keyword>
<keyword evidence="14" id="KW-0393">Immunoglobulin domain</keyword>
<evidence type="ECO:0000256" key="6">
    <source>
        <dbReference type="ARBA" id="ARBA00022737"/>
    </source>
</evidence>
<keyword evidence="12" id="KW-0325">Glycoprotein</keyword>
<organism evidence="22 23">
    <name type="scientific">Zosterops borbonicus</name>
    <dbReference type="NCBI Taxonomy" id="364589"/>
    <lineage>
        <taxon>Eukaryota</taxon>
        <taxon>Metazoa</taxon>
        <taxon>Chordata</taxon>
        <taxon>Craniata</taxon>
        <taxon>Vertebrata</taxon>
        <taxon>Euteleostomi</taxon>
        <taxon>Archelosauria</taxon>
        <taxon>Archosauria</taxon>
        <taxon>Dinosauria</taxon>
        <taxon>Saurischia</taxon>
        <taxon>Theropoda</taxon>
        <taxon>Coelurosauria</taxon>
        <taxon>Aves</taxon>
        <taxon>Neognathae</taxon>
        <taxon>Neoaves</taxon>
        <taxon>Telluraves</taxon>
        <taxon>Australaves</taxon>
        <taxon>Passeriformes</taxon>
        <taxon>Sylvioidea</taxon>
        <taxon>Zosteropidae</taxon>
        <taxon>Zosterops</taxon>
    </lineage>
</organism>
<dbReference type="InterPro" id="IPR001879">
    <property type="entry name" value="GPCR_2_extracellular_dom"/>
</dbReference>
<dbReference type="InterPro" id="IPR057244">
    <property type="entry name" value="GAIN_B"/>
</dbReference>
<evidence type="ECO:0000256" key="14">
    <source>
        <dbReference type="ARBA" id="ARBA00023319"/>
    </source>
</evidence>
<dbReference type="Gene3D" id="2.60.40.10">
    <property type="entry name" value="Immunoglobulins"/>
    <property type="match status" value="1"/>
</dbReference>
<dbReference type="EMBL" id="SWJQ01000024">
    <property type="protein sequence ID" value="TRZ25476.1"/>
    <property type="molecule type" value="Genomic_DNA"/>
</dbReference>